<evidence type="ECO:0000256" key="2">
    <source>
        <dbReference type="ARBA" id="ARBA00019780"/>
    </source>
</evidence>
<dbReference type="Proteomes" id="UP001239994">
    <property type="component" value="Unassembled WGS sequence"/>
</dbReference>
<protein>
    <recommendedName>
        <fullName evidence="2">E3 UFM1-protein ligase 1</fullName>
    </recommendedName>
    <alternativeName>
        <fullName evidence="5">E3 UFM1-protein transferase 1</fullName>
    </alternativeName>
</protein>
<organism evidence="8 9">
    <name type="scientific">Electrophorus voltai</name>
    <dbReference type="NCBI Taxonomy" id="2609070"/>
    <lineage>
        <taxon>Eukaryota</taxon>
        <taxon>Metazoa</taxon>
        <taxon>Chordata</taxon>
        <taxon>Craniata</taxon>
        <taxon>Vertebrata</taxon>
        <taxon>Euteleostomi</taxon>
        <taxon>Actinopterygii</taxon>
        <taxon>Neopterygii</taxon>
        <taxon>Teleostei</taxon>
        <taxon>Ostariophysi</taxon>
        <taxon>Gymnotiformes</taxon>
        <taxon>Gymnotoidei</taxon>
        <taxon>Gymnotidae</taxon>
        <taxon>Electrophorus</taxon>
    </lineage>
</organism>
<evidence type="ECO:0000313" key="9">
    <source>
        <dbReference type="Proteomes" id="UP001239994"/>
    </source>
</evidence>
<dbReference type="PROSITE" id="PS50878">
    <property type="entry name" value="RT_POL"/>
    <property type="match status" value="1"/>
</dbReference>
<dbReference type="GO" id="GO:1990592">
    <property type="term" value="P:protein K69-linked ufmylation"/>
    <property type="evidence" value="ECO:0007669"/>
    <property type="project" value="TreeGrafter"/>
</dbReference>
<dbReference type="Pfam" id="PF09743">
    <property type="entry name" value="E3_UFM1_ligase"/>
    <property type="match status" value="1"/>
</dbReference>
<dbReference type="EMBL" id="JAROKS010000003">
    <property type="protein sequence ID" value="KAK1805596.1"/>
    <property type="molecule type" value="Genomic_DNA"/>
</dbReference>
<dbReference type="InterPro" id="IPR018611">
    <property type="entry name" value="Ufl1"/>
</dbReference>
<evidence type="ECO:0000256" key="6">
    <source>
        <dbReference type="SAM" id="MobiDB-lite"/>
    </source>
</evidence>
<sequence length="908" mass="101335">MRNIKTQLPFSGPLQFAYCSNCSMDDAISTTLHLALTHLNKKGTYVRMLFIELSSAFNTIPQHLTGKLSLLGLNNSLCNWILDFFTGRPQKVQFGSSTSNTTTLSAGAPQGSILSPLLFTLLTHDYMAADWDEIRRLAADFQRAQIADVVQKLSERNCIEIVAKLVEDKKLDVVHTLDGKEYITPSQISREVREELYVHGGRVNIVDLQKIINVDLVHVESRASELAKSDPGTQLILGQLIDENYLDQLAEEVNDKLQESGQVNIAELCKTYDLPGDFLTEELCARLGRVIQGQVDQYNRGVIFTQAFVSRHKARVRGLFSALTRPTPVRNLIGLYGFQENLLYSVLQELVTSGRLKGSVVGGRQHKAVYIPDIYSRTQSSWVDSFLKQNGYLEFDALSRLGIPDPASYIKKRFKSHKLLFLQAACVDSAIVDQLEASVEEAVTTATLVDLQPMVPSCLSEEDVALLLGQAVRAVHAQSSTVLLGTVVVSEKFIRNCLALFDDIMLQKAQKEVKNNPVFLITEEDVKQGSVLLEGSASSKKDKREERRKKASEGTGSLRGGGGGNAREIRIRKTKKKNRREEESDDETHATSECHKQGGVPFMSLEEIVEVLEGRVMDCPEDLLEPLAQQILRPLTKAYQEVVRTAVMSSTSTGSGGNRKQNVKDLQEEINNLYNNIRLFEKGAKLFTDETQLNIVKHVLRSVCTDVTNMLVTFIAAEHMMTSDNPTTITAEMRLKVLALLPDDTKVPLMKLHNSLNGKSIEGFLCSLETCAEECGFLLKKADKKREKQVLLLHRQTLLEQLKQVEEPALVLHLVSVLLFQGFTHHMLHAPGRCVPSILSTLQPKLPQDQYELLVQYQSLVVKQLVAQSHGGTESSDELDTVQRDIHRLTHDVKDLLLSPRKPSTTDE</sequence>
<dbReference type="PANTHER" id="PTHR31057:SF0">
    <property type="entry name" value="E3 UFM1-PROTEIN LIGASE 1"/>
    <property type="match status" value="1"/>
</dbReference>
<evidence type="ECO:0000256" key="3">
    <source>
        <dbReference type="ARBA" id="ARBA00022679"/>
    </source>
</evidence>
<dbReference type="Pfam" id="PF25870">
    <property type="entry name" value="WHD_UFL1_5th"/>
    <property type="match status" value="1"/>
</dbReference>
<feature type="compositionally biased region" description="Basic and acidic residues" evidence="6">
    <location>
        <begin position="579"/>
        <end position="596"/>
    </location>
</feature>
<proteinExistence type="inferred from homology"/>
<evidence type="ECO:0000313" key="8">
    <source>
        <dbReference type="EMBL" id="KAK1805596.1"/>
    </source>
</evidence>
<dbReference type="Pfam" id="PF25041">
    <property type="entry name" value="UFL1_C"/>
    <property type="match status" value="1"/>
</dbReference>
<dbReference type="InterPro" id="IPR056761">
    <property type="entry name" value="Ufl1-like_C"/>
</dbReference>
<dbReference type="GO" id="GO:0032434">
    <property type="term" value="P:regulation of proteasomal ubiquitin-dependent protein catabolic process"/>
    <property type="evidence" value="ECO:0007669"/>
    <property type="project" value="TreeGrafter"/>
</dbReference>
<comment type="caution">
    <text evidence="8">The sequence shown here is derived from an EMBL/GenBank/DDBJ whole genome shotgun (WGS) entry which is preliminary data.</text>
</comment>
<dbReference type="GO" id="GO:0005789">
    <property type="term" value="C:endoplasmic reticulum membrane"/>
    <property type="evidence" value="ECO:0007669"/>
    <property type="project" value="TreeGrafter"/>
</dbReference>
<evidence type="ECO:0000256" key="4">
    <source>
        <dbReference type="ARBA" id="ARBA00022786"/>
    </source>
</evidence>
<keyword evidence="3" id="KW-0808">Transferase</keyword>
<gene>
    <name evidence="8" type="ORF">P4O66_019876</name>
</gene>
<reference evidence="8" key="1">
    <citation type="submission" date="2023-03" db="EMBL/GenBank/DDBJ databases">
        <title>Electrophorus voltai genome.</title>
        <authorList>
            <person name="Bian C."/>
        </authorList>
    </citation>
    <scope>NUCLEOTIDE SEQUENCE</scope>
    <source>
        <strain evidence="8">CB-2022</strain>
        <tissue evidence="8">Muscle</tissue>
    </source>
</reference>
<dbReference type="Pfam" id="PF23659">
    <property type="entry name" value="UFL1"/>
    <property type="match status" value="1"/>
</dbReference>
<dbReference type="GO" id="GO:0034976">
    <property type="term" value="P:response to endoplasmic reticulum stress"/>
    <property type="evidence" value="ECO:0007669"/>
    <property type="project" value="TreeGrafter"/>
</dbReference>
<dbReference type="AlphaFoldDB" id="A0AAD8ZUW1"/>
<dbReference type="PANTHER" id="PTHR31057">
    <property type="entry name" value="E3 UFM1-PROTEIN LIGASE 1"/>
    <property type="match status" value="1"/>
</dbReference>
<keyword evidence="4" id="KW-0833">Ubl conjugation pathway</keyword>
<comment type="similarity">
    <text evidence="1">Belongs to the UFL1 family.</text>
</comment>
<evidence type="ECO:0000256" key="1">
    <source>
        <dbReference type="ARBA" id="ARBA00010789"/>
    </source>
</evidence>
<feature type="domain" description="Reverse transcriptase" evidence="7">
    <location>
        <begin position="1"/>
        <end position="241"/>
    </location>
</feature>
<dbReference type="InterPro" id="IPR000477">
    <property type="entry name" value="RT_dom"/>
</dbReference>
<evidence type="ECO:0000256" key="5">
    <source>
        <dbReference type="ARBA" id="ARBA00031516"/>
    </source>
</evidence>
<name>A0AAD8ZUW1_9TELE</name>
<dbReference type="GO" id="GO:0061666">
    <property type="term" value="F:UFM1 ligase activity"/>
    <property type="evidence" value="ECO:0007669"/>
    <property type="project" value="InterPro"/>
</dbReference>
<dbReference type="InterPro" id="IPR056579">
    <property type="entry name" value="Ufl1_N"/>
</dbReference>
<feature type="region of interest" description="Disordered" evidence="6">
    <location>
        <begin position="532"/>
        <end position="597"/>
    </location>
</feature>
<accession>A0AAD8ZUW1</accession>
<keyword evidence="9" id="KW-1185">Reference proteome</keyword>
<evidence type="ECO:0000259" key="7">
    <source>
        <dbReference type="PROSITE" id="PS50878"/>
    </source>
</evidence>
<dbReference type="InterPro" id="IPR056580">
    <property type="entry name" value="Ufl1_dom"/>
</dbReference>